<dbReference type="Gene3D" id="1.10.10.10">
    <property type="entry name" value="Winged helix-like DNA-binding domain superfamily/Winged helix DNA-binding domain"/>
    <property type="match status" value="1"/>
</dbReference>
<reference evidence="1 2" key="1">
    <citation type="submission" date="2019-01" db="EMBL/GenBank/DDBJ databases">
        <title>Genome sequences of marine Pseudoalteromonas species.</title>
        <authorList>
            <person name="Boraston A.B."/>
            <person name="Hehemann J.-H."/>
            <person name="Vickers C.J."/>
            <person name="Salama-Alber O."/>
            <person name="Abe K."/>
            <person name="Hettle A.J."/>
        </authorList>
    </citation>
    <scope>NUCLEOTIDE SEQUENCE [LARGE SCALE GENOMIC DNA]</scope>
    <source>
        <strain evidence="1 2">PS42</strain>
    </source>
</reference>
<dbReference type="InterPro" id="IPR036388">
    <property type="entry name" value="WH-like_DNA-bd_sf"/>
</dbReference>
<gene>
    <name evidence="1" type="ORF">EU508_00530</name>
</gene>
<dbReference type="SUPFAM" id="SSF46785">
    <property type="entry name" value="Winged helix' DNA-binding domain"/>
    <property type="match status" value="1"/>
</dbReference>
<dbReference type="InterPro" id="IPR036390">
    <property type="entry name" value="WH_DNA-bd_sf"/>
</dbReference>
<protein>
    <recommendedName>
        <fullName evidence="3">IclR family transcriptional regulator</fullName>
    </recommendedName>
</protein>
<evidence type="ECO:0000313" key="1">
    <source>
        <dbReference type="EMBL" id="KAA1165772.1"/>
    </source>
</evidence>
<evidence type="ECO:0000313" key="2">
    <source>
        <dbReference type="Proteomes" id="UP000324162"/>
    </source>
</evidence>
<evidence type="ECO:0008006" key="3">
    <source>
        <dbReference type="Google" id="ProtNLM"/>
    </source>
</evidence>
<dbReference type="RefSeq" id="WP_149613280.1">
    <property type="nucleotide sequence ID" value="NZ_SEUK01000030.1"/>
</dbReference>
<sequence>MSEKYLSAQVQRVLKTIELMAGHEIDGVEPGKLAQALNTSGADITRILTNLEHGGFAERLPSNAKRWRLHKTLVQISNTVENNFRTALRQLQTEANNYNVLR</sequence>
<dbReference type="AlphaFoldDB" id="A0AB73BLT1"/>
<organism evidence="1 2">
    <name type="scientific">Pseudoalteromonas fuliginea</name>
    <dbReference type="NCBI Taxonomy" id="1872678"/>
    <lineage>
        <taxon>Bacteria</taxon>
        <taxon>Pseudomonadati</taxon>
        <taxon>Pseudomonadota</taxon>
        <taxon>Gammaproteobacteria</taxon>
        <taxon>Alteromonadales</taxon>
        <taxon>Pseudoalteromonadaceae</taxon>
        <taxon>Pseudoalteromonas</taxon>
    </lineage>
</organism>
<dbReference type="EMBL" id="SEUK01000030">
    <property type="protein sequence ID" value="KAA1165772.1"/>
    <property type="molecule type" value="Genomic_DNA"/>
</dbReference>
<name>A0AB73BLT1_9GAMM</name>
<proteinExistence type="predicted"/>
<dbReference type="Proteomes" id="UP000324162">
    <property type="component" value="Unassembled WGS sequence"/>
</dbReference>
<comment type="caution">
    <text evidence="1">The sequence shown here is derived from an EMBL/GenBank/DDBJ whole genome shotgun (WGS) entry which is preliminary data.</text>
</comment>
<accession>A0AB73BLT1</accession>